<dbReference type="EMBL" id="CP036272">
    <property type="protein sequence ID" value="QDT61627.1"/>
    <property type="molecule type" value="Genomic_DNA"/>
</dbReference>
<protein>
    <submittedName>
        <fullName evidence="1">Uncharacterized protein</fullName>
    </submittedName>
</protein>
<evidence type="ECO:0000313" key="2">
    <source>
        <dbReference type="Proteomes" id="UP000315003"/>
    </source>
</evidence>
<reference evidence="1 2" key="1">
    <citation type="submission" date="2019-02" db="EMBL/GenBank/DDBJ databases">
        <title>Deep-cultivation of Planctomycetes and their phenomic and genomic characterization uncovers novel biology.</title>
        <authorList>
            <person name="Wiegand S."/>
            <person name="Jogler M."/>
            <person name="Boedeker C."/>
            <person name="Pinto D."/>
            <person name="Vollmers J."/>
            <person name="Rivas-Marin E."/>
            <person name="Kohn T."/>
            <person name="Peeters S.H."/>
            <person name="Heuer A."/>
            <person name="Rast P."/>
            <person name="Oberbeckmann S."/>
            <person name="Bunk B."/>
            <person name="Jeske O."/>
            <person name="Meyerdierks A."/>
            <person name="Storesund J.E."/>
            <person name="Kallscheuer N."/>
            <person name="Luecker S."/>
            <person name="Lage O.M."/>
            <person name="Pohl T."/>
            <person name="Merkel B.J."/>
            <person name="Hornburger P."/>
            <person name="Mueller R.-W."/>
            <person name="Bruemmer F."/>
            <person name="Labrenz M."/>
            <person name="Spormann A.M."/>
            <person name="Op den Camp H."/>
            <person name="Overmann J."/>
            <person name="Amann R."/>
            <person name="Jetten M.S.M."/>
            <person name="Mascher T."/>
            <person name="Medema M.H."/>
            <person name="Devos D.P."/>
            <person name="Kaster A.-K."/>
            <person name="Ovreas L."/>
            <person name="Rohde M."/>
            <person name="Galperin M.Y."/>
            <person name="Jogler C."/>
        </authorList>
    </citation>
    <scope>NUCLEOTIDE SEQUENCE [LARGE SCALE GENOMIC DNA]</scope>
    <source>
        <strain evidence="1 2">SV_7m_r</strain>
    </source>
</reference>
<keyword evidence="2" id="KW-1185">Reference proteome</keyword>
<dbReference type="Proteomes" id="UP000315003">
    <property type="component" value="Chromosome"/>
</dbReference>
<gene>
    <name evidence="1" type="ORF">SV7mr_41660</name>
</gene>
<accession>A0A517SZQ9</accession>
<organism evidence="1 2">
    <name type="scientific">Stieleria bergensis</name>
    <dbReference type="NCBI Taxonomy" id="2528025"/>
    <lineage>
        <taxon>Bacteria</taxon>
        <taxon>Pseudomonadati</taxon>
        <taxon>Planctomycetota</taxon>
        <taxon>Planctomycetia</taxon>
        <taxon>Pirellulales</taxon>
        <taxon>Pirellulaceae</taxon>
        <taxon>Stieleria</taxon>
    </lineage>
</organism>
<evidence type="ECO:0000313" key="1">
    <source>
        <dbReference type="EMBL" id="QDT61627.1"/>
    </source>
</evidence>
<sequence length="126" mass="13564">MRRASPDASTVLAFASGPISNTFPPAKAPAGECFFASGVATPQSSTPSRLREVRPVCDWWRPDDHASLQGDGNDCFKGRPGRASLWLLAVSVATFFWCVQARHPTVLPISNTLTSPAVECSQQFIS</sequence>
<dbReference type="AlphaFoldDB" id="A0A517SZQ9"/>
<name>A0A517SZQ9_9BACT</name>
<proteinExistence type="predicted"/>